<dbReference type="NCBIfam" id="NF033579">
    <property type="entry name" value="transpos_IS5_2"/>
    <property type="match status" value="1"/>
</dbReference>
<protein>
    <submittedName>
        <fullName evidence="2">IS5 family transposase</fullName>
    </submittedName>
</protein>
<sequence>RRAETLEVSRPKPSSEPVHLLVDSTGLRLCGPGEWLIEKHGTKRRRAWKMLQLATDADTGQIVASVLVDRDADDGSQVGPLLEQVDGSVTSFTGDGAYDRDDVYAEVTARHPDAAVIVPPRASGVPSEAALYAPTQRDAHLRCVAERGRMGWQRASGYNWRALVEADISRWKHVIGDGLRSQTDGRQATEVAIAAKVLNHMLKLGRPEYVRIA</sequence>
<organism evidence="2 3">
    <name type="scientific">Belnapia arida</name>
    <dbReference type="NCBI Taxonomy" id="2804533"/>
    <lineage>
        <taxon>Bacteria</taxon>
        <taxon>Pseudomonadati</taxon>
        <taxon>Pseudomonadota</taxon>
        <taxon>Alphaproteobacteria</taxon>
        <taxon>Acetobacterales</taxon>
        <taxon>Roseomonadaceae</taxon>
        <taxon>Belnapia</taxon>
    </lineage>
</organism>
<dbReference type="InterPro" id="IPR053520">
    <property type="entry name" value="Transposase_Tn903"/>
</dbReference>
<dbReference type="InterPro" id="IPR002559">
    <property type="entry name" value="Transposase_11"/>
</dbReference>
<gene>
    <name evidence="2" type="ORF">JMJ56_33225</name>
</gene>
<dbReference type="Proteomes" id="UP000660885">
    <property type="component" value="Unassembled WGS sequence"/>
</dbReference>
<dbReference type="PANTHER" id="PTHR34631">
    <property type="match status" value="1"/>
</dbReference>
<evidence type="ECO:0000259" key="1">
    <source>
        <dbReference type="Pfam" id="PF01609"/>
    </source>
</evidence>
<name>A0ABS1UDQ7_9PROT</name>
<accession>A0ABS1UDQ7</accession>
<feature type="domain" description="Transposase IS4-like" evidence="1">
    <location>
        <begin position="16"/>
        <end position="201"/>
    </location>
</feature>
<dbReference type="Pfam" id="PF01609">
    <property type="entry name" value="DDE_Tnp_1"/>
    <property type="match status" value="1"/>
</dbReference>
<evidence type="ECO:0000313" key="2">
    <source>
        <dbReference type="EMBL" id="MBL6082808.1"/>
    </source>
</evidence>
<dbReference type="RefSeq" id="WP_202836134.1">
    <property type="nucleotide sequence ID" value="NZ_JAETWB010000166.1"/>
</dbReference>
<keyword evidence="3" id="KW-1185">Reference proteome</keyword>
<reference evidence="2 3" key="1">
    <citation type="submission" date="2021-01" db="EMBL/GenBank/DDBJ databases">
        <title>Belnapia mucosa sp. nov. and Belnapia arida sp. nov., isolated from the Tabernas Desert (Almeria, Spain).</title>
        <authorList>
            <person name="Molina-Menor E."/>
            <person name="Vidal-Verdu A."/>
            <person name="Calonge A."/>
            <person name="Satari L."/>
            <person name="Pereto J."/>
            <person name="Porcar M."/>
        </authorList>
    </citation>
    <scope>NUCLEOTIDE SEQUENCE [LARGE SCALE GENOMIC DNA]</scope>
    <source>
        <strain evidence="2 3">T18</strain>
    </source>
</reference>
<dbReference type="InterPro" id="IPR053172">
    <property type="entry name" value="Tn903_transposase"/>
</dbReference>
<feature type="non-terminal residue" evidence="2">
    <location>
        <position position="1"/>
    </location>
</feature>
<dbReference type="EMBL" id="JAETWB010000166">
    <property type="protein sequence ID" value="MBL6082808.1"/>
    <property type="molecule type" value="Genomic_DNA"/>
</dbReference>
<evidence type="ECO:0000313" key="3">
    <source>
        <dbReference type="Proteomes" id="UP000660885"/>
    </source>
</evidence>
<proteinExistence type="predicted"/>
<comment type="caution">
    <text evidence="2">The sequence shown here is derived from an EMBL/GenBank/DDBJ whole genome shotgun (WGS) entry which is preliminary data.</text>
</comment>
<dbReference type="PANTHER" id="PTHR34631:SF3">
    <property type="entry name" value="ISSOD12 TRANSPOSASE TNPA_ISSOD12"/>
    <property type="match status" value="1"/>
</dbReference>